<keyword evidence="2" id="KW-1185">Reference proteome</keyword>
<dbReference type="EMBL" id="BMVF01000019">
    <property type="protein sequence ID" value="GHD94822.1"/>
    <property type="molecule type" value="Genomic_DNA"/>
</dbReference>
<evidence type="ECO:0000313" key="2">
    <source>
        <dbReference type="Proteomes" id="UP000608955"/>
    </source>
</evidence>
<proteinExistence type="predicted"/>
<evidence type="ECO:0000313" key="1">
    <source>
        <dbReference type="EMBL" id="GHD94822.1"/>
    </source>
</evidence>
<gene>
    <name evidence="1" type="ORF">GCM10010508_57090</name>
</gene>
<dbReference type="AlphaFoldDB" id="A0A918Y8Q6"/>
<evidence type="ECO:0008006" key="3">
    <source>
        <dbReference type="Google" id="ProtNLM"/>
    </source>
</evidence>
<name>A0A918Y8Q6_9ACTN</name>
<dbReference type="RefSeq" id="WP_190180744.1">
    <property type="nucleotide sequence ID" value="NZ_BMVF01000019.1"/>
</dbReference>
<accession>A0A918Y8Q6</accession>
<protein>
    <recommendedName>
        <fullName evidence="3">XRE family transcriptional regulator</fullName>
    </recommendedName>
</protein>
<reference evidence="1" key="1">
    <citation type="journal article" date="2014" name="Int. J. Syst. Evol. Microbiol.">
        <title>Complete genome sequence of Corynebacterium casei LMG S-19264T (=DSM 44701T), isolated from a smear-ripened cheese.</title>
        <authorList>
            <consortium name="US DOE Joint Genome Institute (JGI-PGF)"/>
            <person name="Walter F."/>
            <person name="Albersmeier A."/>
            <person name="Kalinowski J."/>
            <person name="Ruckert C."/>
        </authorList>
    </citation>
    <scope>NUCLEOTIDE SEQUENCE</scope>
    <source>
        <strain evidence="1">JCM 4654</strain>
    </source>
</reference>
<comment type="caution">
    <text evidence="1">The sequence shown here is derived from an EMBL/GenBank/DDBJ whole genome shotgun (WGS) entry which is preliminary data.</text>
</comment>
<sequence>MKAQGGGDPDAGARLAEALRTGPFPVALRAALAARGLALHRVRHRLEQRGISVGVTSLSYWQRGIRRPDRPESLRAVTALEEVLDLPEHSLTRLLGPRTAADQPAARPLRSLAGPDSAPERLLAELEAPRDGGLHTVLQYERVEIDGDRRLAAREAQHVVRAHRDGVDRYVAIHCGEIGCDTGLVRVAGLENCRVGRVRRAPEAGVVAAELLFDARLAAGETAVLRYRFEDGTGEPSREYFRGFSYAGGGYVMQVAFDRAALPVRCRRFTRPSALAPPEYAADLTLNAHGTVHLVEPEIRPGHVGLNWDWD</sequence>
<organism evidence="1 2">
    <name type="scientific">Streptomyces naganishii JCM 4654</name>
    <dbReference type="NCBI Taxonomy" id="1306179"/>
    <lineage>
        <taxon>Bacteria</taxon>
        <taxon>Bacillati</taxon>
        <taxon>Actinomycetota</taxon>
        <taxon>Actinomycetes</taxon>
        <taxon>Kitasatosporales</taxon>
        <taxon>Streptomycetaceae</taxon>
        <taxon>Streptomyces</taxon>
    </lineage>
</organism>
<dbReference type="Proteomes" id="UP000608955">
    <property type="component" value="Unassembled WGS sequence"/>
</dbReference>
<reference evidence="1" key="2">
    <citation type="submission" date="2020-09" db="EMBL/GenBank/DDBJ databases">
        <authorList>
            <person name="Sun Q."/>
            <person name="Ohkuma M."/>
        </authorList>
    </citation>
    <scope>NUCLEOTIDE SEQUENCE</scope>
    <source>
        <strain evidence="1">JCM 4654</strain>
    </source>
</reference>